<sequence>MPEIVKSNLYSREYAEELFEAADTDGDKEKLTKSEFQHALQLHSMLESQAERQPPSASALRMIFVASAIPFIAFGFLDNAIMLVAGEEIDHVFGARLGLTTLASAGLGNLVADVMGVSVANGIEQGVKKVIKTPKLSRYQNTLHVIKMTRLVGSAVGVGFGCLLGLSPLVLTGTFFVPGS</sequence>
<dbReference type="InterPro" id="IPR002048">
    <property type="entry name" value="EF_hand_dom"/>
</dbReference>
<dbReference type="PROSITE" id="PS50222">
    <property type="entry name" value="EF_HAND_2"/>
    <property type="match status" value="1"/>
</dbReference>
<dbReference type="GO" id="GO:0005509">
    <property type="term" value="F:calcium ion binding"/>
    <property type="evidence" value="ECO:0007669"/>
    <property type="project" value="InterPro"/>
</dbReference>
<evidence type="ECO:0000313" key="7">
    <source>
        <dbReference type="EMBL" id="CAD8697051.1"/>
    </source>
</evidence>
<dbReference type="GO" id="GO:0016020">
    <property type="term" value="C:membrane"/>
    <property type="evidence" value="ECO:0007669"/>
    <property type="project" value="UniProtKB-SubCell"/>
</dbReference>
<keyword evidence="2 5" id="KW-0812">Transmembrane</keyword>
<name>A0A7S0S858_9CHLO</name>
<protein>
    <recommendedName>
        <fullName evidence="6">EF-hand domain-containing protein</fullName>
    </recommendedName>
</protein>
<dbReference type="PANTHER" id="PTHR21706:SF15">
    <property type="entry name" value="TRANSMEMBRANE PROTEIN 65"/>
    <property type="match status" value="1"/>
</dbReference>
<evidence type="ECO:0000256" key="4">
    <source>
        <dbReference type="ARBA" id="ARBA00023136"/>
    </source>
</evidence>
<gene>
    <name evidence="7" type="ORF">CLEI1391_LOCUS21238</name>
</gene>
<proteinExistence type="predicted"/>
<dbReference type="PANTHER" id="PTHR21706">
    <property type="entry name" value="TRANSMEMBRANE PROTEIN 65"/>
    <property type="match status" value="1"/>
</dbReference>
<evidence type="ECO:0000256" key="2">
    <source>
        <dbReference type="ARBA" id="ARBA00022692"/>
    </source>
</evidence>
<feature type="transmembrane region" description="Helical" evidence="5">
    <location>
        <begin position="59"/>
        <end position="77"/>
    </location>
</feature>
<keyword evidence="4 5" id="KW-0472">Membrane</keyword>
<accession>A0A7S0S858</accession>
<evidence type="ECO:0000256" key="5">
    <source>
        <dbReference type="SAM" id="Phobius"/>
    </source>
</evidence>
<feature type="transmembrane region" description="Helical" evidence="5">
    <location>
        <begin position="151"/>
        <end position="177"/>
    </location>
</feature>
<feature type="domain" description="EF-hand" evidence="6">
    <location>
        <begin position="10"/>
        <end position="46"/>
    </location>
</feature>
<comment type="subcellular location">
    <subcellularLocation>
        <location evidence="1">Membrane</location>
        <topology evidence="1">Multi-pass membrane protein</topology>
    </subcellularLocation>
</comment>
<dbReference type="GO" id="GO:0005739">
    <property type="term" value="C:mitochondrion"/>
    <property type="evidence" value="ECO:0007669"/>
    <property type="project" value="TreeGrafter"/>
</dbReference>
<reference evidence="7" key="1">
    <citation type="submission" date="2021-01" db="EMBL/GenBank/DDBJ databases">
        <authorList>
            <person name="Corre E."/>
            <person name="Pelletier E."/>
            <person name="Niang G."/>
            <person name="Scheremetjew M."/>
            <person name="Finn R."/>
            <person name="Kale V."/>
            <person name="Holt S."/>
            <person name="Cochrane G."/>
            <person name="Meng A."/>
            <person name="Brown T."/>
            <person name="Cohen L."/>
        </authorList>
    </citation>
    <scope>NUCLEOTIDE SEQUENCE</scope>
    <source>
        <strain evidence="7">SAG 11-49</strain>
    </source>
</reference>
<evidence type="ECO:0000259" key="6">
    <source>
        <dbReference type="PROSITE" id="PS50222"/>
    </source>
</evidence>
<keyword evidence="3 5" id="KW-1133">Transmembrane helix</keyword>
<dbReference type="AlphaFoldDB" id="A0A7S0S858"/>
<organism evidence="7">
    <name type="scientific">Chlamydomonas leiostraca</name>
    <dbReference type="NCBI Taxonomy" id="1034604"/>
    <lineage>
        <taxon>Eukaryota</taxon>
        <taxon>Viridiplantae</taxon>
        <taxon>Chlorophyta</taxon>
        <taxon>core chlorophytes</taxon>
        <taxon>Chlorophyceae</taxon>
        <taxon>CS clade</taxon>
        <taxon>Chlamydomonadales</taxon>
        <taxon>Chlamydomonadaceae</taxon>
        <taxon>Chlamydomonas</taxon>
    </lineage>
</organism>
<dbReference type="Pfam" id="PF10507">
    <property type="entry name" value="TMEM65"/>
    <property type="match status" value="1"/>
</dbReference>
<dbReference type="EMBL" id="HBFB01037790">
    <property type="protein sequence ID" value="CAD8697051.1"/>
    <property type="molecule type" value="Transcribed_RNA"/>
</dbReference>
<evidence type="ECO:0000256" key="3">
    <source>
        <dbReference type="ARBA" id="ARBA00022989"/>
    </source>
</evidence>
<evidence type="ECO:0000256" key="1">
    <source>
        <dbReference type="ARBA" id="ARBA00004141"/>
    </source>
</evidence>
<dbReference type="InterPro" id="IPR019537">
    <property type="entry name" value="TMEM65"/>
</dbReference>